<evidence type="ECO:0000256" key="5">
    <source>
        <dbReference type="ARBA" id="ARBA00022793"/>
    </source>
</evidence>
<proteinExistence type="predicted"/>
<keyword evidence="4" id="KW-0659">Purine metabolism</keyword>
<evidence type="ECO:0000256" key="6">
    <source>
        <dbReference type="ARBA" id="ARBA00023239"/>
    </source>
</evidence>
<protein>
    <recommendedName>
        <fullName evidence="3">2-oxo-4-hydroxy-4-carboxy-5-ureidoimidazoline decarboxylase</fullName>
        <ecNumber evidence="3">4.1.1.97</ecNumber>
    </recommendedName>
</protein>
<comment type="catalytic activity">
    <reaction evidence="1">
        <text>5-hydroxy-2-oxo-4-ureido-2,5-dihydro-1H-imidazole-5-carboxylate + H(+) = (S)-allantoin + CO2</text>
        <dbReference type="Rhea" id="RHEA:26301"/>
        <dbReference type="ChEBI" id="CHEBI:15378"/>
        <dbReference type="ChEBI" id="CHEBI:15678"/>
        <dbReference type="ChEBI" id="CHEBI:16526"/>
        <dbReference type="ChEBI" id="CHEBI:58639"/>
        <dbReference type="EC" id="4.1.1.97"/>
    </reaction>
</comment>
<evidence type="ECO:0000313" key="9">
    <source>
        <dbReference type="EMBL" id="UTJ07457.1"/>
    </source>
</evidence>
<feature type="coiled-coil region" evidence="7">
    <location>
        <begin position="130"/>
        <end position="157"/>
    </location>
</feature>
<dbReference type="RefSeq" id="WP_254577631.1">
    <property type="nucleotide sequence ID" value="NZ_CP100595.1"/>
</dbReference>
<evidence type="ECO:0000256" key="2">
    <source>
        <dbReference type="ARBA" id="ARBA00004754"/>
    </source>
</evidence>
<name>A0ABY5E5M3_9BACT</name>
<dbReference type="Pfam" id="PF09349">
    <property type="entry name" value="OHCU_decarbox"/>
    <property type="match status" value="1"/>
</dbReference>
<keyword evidence="5" id="KW-0210">Decarboxylase</keyword>
<dbReference type="GO" id="GO:0051997">
    <property type="term" value="F:2-oxo-4-hydroxy-4-carboxy-5-ureidoimidazoline decarboxylase activity"/>
    <property type="evidence" value="ECO:0007669"/>
    <property type="project" value="UniProtKB-EC"/>
</dbReference>
<keyword evidence="7" id="KW-0175">Coiled coil</keyword>
<accession>A0ABY5E5M3</accession>
<dbReference type="SUPFAM" id="SSF158694">
    <property type="entry name" value="UraD-Like"/>
    <property type="match status" value="1"/>
</dbReference>
<evidence type="ECO:0000256" key="7">
    <source>
        <dbReference type="SAM" id="Coils"/>
    </source>
</evidence>
<evidence type="ECO:0000256" key="1">
    <source>
        <dbReference type="ARBA" id="ARBA00001163"/>
    </source>
</evidence>
<evidence type="ECO:0000256" key="4">
    <source>
        <dbReference type="ARBA" id="ARBA00022631"/>
    </source>
</evidence>
<keyword evidence="6 9" id="KW-0456">Lyase</keyword>
<dbReference type="EC" id="4.1.1.97" evidence="3"/>
<comment type="pathway">
    <text evidence="2">Purine metabolism; urate degradation; (S)-allantoin from urate: step 3/3.</text>
</comment>
<dbReference type="NCBIfam" id="TIGR03164">
    <property type="entry name" value="UHCUDC"/>
    <property type="match status" value="1"/>
</dbReference>
<dbReference type="Proteomes" id="UP001060012">
    <property type="component" value="Chromosome"/>
</dbReference>
<dbReference type="PANTHER" id="PTHR43466">
    <property type="entry name" value="2-OXO-4-HYDROXY-4-CARBOXY-5-UREIDOIMIDAZOLINE DECARBOXYLASE-RELATED"/>
    <property type="match status" value="1"/>
</dbReference>
<dbReference type="PANTHER" id="PTHR43466:SF1">
    <property type="entry name" value="2-OXO-4-HYDROXY-4-CARBOXY-5-UREIDOIMIDAZOLINE DECARBOXYLASE-RELATED"/>
    <property type="match status" value="1"/>
</dbReference>
<evidence type="ECO:0000256" key="3">
    <source>
        <dbReference type="ARBA" id="ARBA00012257"/>
    </source>
</evidence>
<evidence type="ECO:0000259" key="8">
    <source>
        <dbReference type="Pfam" id="PF09349"/>
    </source>
</evidence>
<evidence type="ECO:0000313" key="10">
    <source>
        <dbReference type="Proteomes" id="UP001060012"/>
    </source>
</evidence>
<dbReference type="Gene3D" id="1.10.3330.10">
    <property type="entry name" value="Oxo-4-hydroxy-4-carboxy-5-ureidoimidazoline decarboxylase"/>
    <property type="match status" value="1"/>
</dbReference>
<organism evidence="9 10">
    <name type="scientific">Arcobacter roscoffensis</name>
    <dbReference type="NCBI Taxonomy" id="2961520"/>
    <lineage>
        <taxon>Bacteria</taxon>
        <taxon>Pseudomonadati</taxon>
        <taxon>Campylobacterota</taxon>
        <taxon>Epsilonproteobacteria</taxon>
        <taxon>Campylobacterales</taxon>
        <taxon>Arcobacteraceae</taxon>
        <taxon>Arcobacter</taxon>
    </lineage>
</organism>
<dbReference type="InterPro" id="IPR018020">
    <property type="entry name" value="OHCU_decarboxylase"/>
</dbReference>
<dbReference type="InterPro" id="IPR036778">
    <property type="entry name" value="OHCU_decarboxylase_sf"/>
</dbReference>
<dbReference type="EMBL" id="CP100595">
    <property type="protein sequence ID" value="UTJ07457.1"/>
    <property type="molecule type" value="Genomic_DNA"/>
</dbReference>
<dbReference type="InterPro" id="IPR017580">
    <property type="entry name" value="OHCU_decarboxylase-1"/>
</dbReference>
<gene>
    <name evidence="9" type="primary">uraD</name>
    <name evidence="9" type="ORF">NJU99_05015</name>
</gene>
<reference evidence="9" key="1">
    <citation type="submission" date="2022-07" db="EMBL/GenBank/DDBJ databases">
        <title>Arcobacter roscoffensis sp. nov., a marine bacterium isolated from coastal seawater collected from Roscoff, France.</title>
        <authorList>
            <person name="Pascual J."/>
            <person name="Lepeaux C."/>
            <person name="Methner A."/>
            <person name="Overmann J."/>
        </authorList>
    </citation>
    <scope>NUCLEOTIDE SEQUENCE</scope>
    <source>
        <strain evidence="9">ARW1-2F2</strain>
    </source>
</reference>
<sequence>MIKPHTLANKNKELFLDTFKDVYEHSAWIIKDSYEIAKANELYDDVQKFHILLSQIVLNSTKSQQDLLIKAHPMLAKEKLAFKELTLNSQNEQKSASLDSCSKDELEKFTSLNTKYFEKFGFPFIMAIKNKSKEEILESFERRIKNTKEQEHEESLNQINQIALLRIKDIYEK</sequence>
<keyword evidence="10" id="KW-1185">Reference proteome</keyword>
<feature type="domain" description="Oxo-4-hydroxy-4-carboxy-5-ureidoimidazoline decarboxylase" evidence="8">
    <location>
        <begin position="12"/>
        <end position="168"/>
    </location>
</feature>